<feature type="compositionally biased region" description="Polar residues" evidence="1">
    <location>
        <begin position="1048"/>
        <end position="1061"/>
    </location>
</feature>
<evidence type="ECO:0000259" key="2">
    <source>
        <dbReference type="Pfam" id="PF09444"/>
    </source>
</evidence>
<feature type="compositionally biased region" description="Basic and acidic residues" evidence="1">
    <location>
        <begin position="662"/>
        <end position="671"/>
    </location>
</feature>
<evidence type="ECO:0000313" key="4">
    <source>
        <dbReference type="Proteomes" id="UP001342314"/>
    </source>
</evidence>
<feature type="region of interest" description="Disordered" evidence="1">
    <location>
        <begin position="494"/>
        <end position="561"/>
    </location>
</feature>
<feature type="compositionally biased region" description="Acidic residues" evidence="1">
    <location>
        <begin position="1323"/>
        <end position="1334"/>
    </location>
</feature>
<feature type="region of interest" description="Disordered" evidence="1">
    <location>
        <begin position="1316"/>
        <end position="1341"/>
    </location>
</feature>
<feature type="compositionally biased region" description="Acidic residues" evidence="1">
    <location>
        <begin position="533"/>
        <end position="542"/>
    </location>
</feature>
<feature type="compositionally biased region" description="Acidic residues" evidence="1">
    <location>
        <begin position="1170"/>
        <end position="1182"/>
    </location>
</feature>
<feature type="compositionally biased region" description="Low complexity" evidence="1">
    <location>
        <begin position="211"/>
        <end position="223"/>
    </location>
</feature>
<feature type="region of interest" description="Disordered" evidence="1">
    <location>
        <begin position="1007"/>
        <end position="1026"/>
    </location>
</feature>
<feature type="region of interest" description="Disordered" evidence="1">
    <location>
        <begin position="983"/>
        <end position="1002"/>
    </location>
</feature>
<feature type="compositionally biased region" description="Basic and acidic residues" evidence="1">
    <location>
        <begin position="545"/>
        <end position="561"/>
    </location>
</feature>
<proteinExistence type="predicted"/>
<feature type="compositionally biased region" description="Low complexity" evidence="1">
    <location>
        <begin position="230"/>
        <end position="262"/>
    </location>
</feature>
<feature type="compositionally biased region" description="Gly residues" evidence="1">
    <location>
        <begin position="915"/>
        <end position="929"/>
    </location>
</feature>
<dbReference type="InterPro" id="IPR018564">
    <property type="entry name" value="Repl_chkpnt_MRC1_dom"/>
</dbReference>
<feature type="region of interest" description="Disordered" evidence="1">
    <location>
        <begin position="1"/>
        <end position="177"/>
    </location>
</feature>
<feature type="region of interest" description="Disordered" evidence="1">
    <location>
        <begin position="635"/>
        <end position="960"/>
    </location>
</feature>
<dbReference type="Proteomes" id="UP001342314">
    <property type="component" value="Unassembled WGS sequence"/>
</dbReference>
<feature type="region of interest" description="Disordered" evidence="1">
    <location>
        <begin position="1479"/>
        <end position="1516"/>
    </location>
</feature>
<evidence type="ECO:0000256" key="1">
    <source>
        <dbReference type="SAM" id="MobiDB-lite"/>
    </source>
</evidence>
<feature type="domain" description="DNA replication checkpoint mediator MRC1" evidence="2">
    <location>
        <begin position="1163"/>
        <end position="1297"/>
    </location>
</feature>
<feature type="compositionally biased region" description="Polar residues" evidence="1">
    <location>
        <begin position="834"/>
        <end position="848"/>
    </location>
</feature>
<organism evidence="3 4">
    <name type="scientific">Rhodotorula paludigena</name>
    <dbReference type="NCBI Taxonomy" id="86838"/>
    <lineage>
        <taxon>Eukaryota</taxon>
        <taxon>Fungi</taxon>
        <taxon>Dikarya</taxon>
        <taxon>Basidiomycota</taxon>
        <taxon>Pucciniomycotina</taxon>
        <taxon>Microbotryomycetes</taxon>
        <taxon>Sporidiobolales</taxon>
        <taxon>Sporidiobolaceae</taxon>
        <taxon>Rhodotorula</taxon>
    </lineage>
</organism>
<evidence type="ECO:0000313" key="3">
    <source>
        <dbReference type="EMBL" id="GJN90861.1"/>
    </source>
</evidence>
<feature type="compositionally biased region" description="Acidic residues" evidence="1">
    <location>
        <begin position="159"/>
        <end position="170"/>
    </location>
</feature>
<gene>
    <name evidence="3" type="ORF">Rhopal_003875-T1</name>
</gene>
<feature type="region of interest" description="Disordered" evidence="1">
    <location>
        <begin position="1048"/>
        <end position="1279"/>
    </location>
</feature>
<comment type="caution">
    <text evidence="3">The sequence shown here is derived from an EMBL/GenBank/DDBJ whole genome shotgun (WGS) entry which is preliminary data.</text>
</comment>
<dbReference type="Pfam" id="PF09444">
    <property type="entry name" value="MRC1"/>
    <property type="match status" value="1"/>
</dbReference>
<feature type="compositionally biased region" description="Acidic residues" evidence="1">
    <location>
        <begin position="1112"/>
        <end position="1126"/>
    </location>
</feature>
<feature type="compositionally biased region" description="Basic and acidic residues" evidence="1">
    <location>
        <begin position="329"/>
        <end position="362"/>
    </location>
</feature>
<feature type="compositionally biased region" description="Acidic residues" evidence="1">
    <location>
        <begin position="765"/>
        <end position="801"/>
    </location>
</feature>
<keyword evidence="4" id="KW-1185">Reference proteome</keyword>
<feature type="compositionally biased region" description="Low complexity" evidence="1">
    <location>
        <begin position="1479"/>
        <end position="1498"/>
    </location>
</feature>
<feature type="compositionally biased region" description="Basic and acidic residues" evidence="1">
    <location>
        <begin position="1266"/>
        <end position="1279"/>
    </location>
</feature>
<name>A0AAV5GEN3_9BASI</name>
<feature type="compositionally biased region" description="Acidic residues" evidence="1">
    <location>
        <begin position="853"/>
        <end position="863"/>
    </location>
</feature>
<reference evidence="3 4" key="1">
    <citation type="submission" date="2021-12" db="EMBL/GenBank/DDBJ databases">
        <title>High titer production of polyol ester of fatty acids by Rhodotorula paludigena BS15 towards product separation-free biomass refinery.</title>
        <authorList>
            <person name="Mano J."/>
            <person name="Ono H."/>
            <person name="Tanaka T."/>
            <person name="Naito K."/>
            <person name="Sushida H."/>
            <person name="Ike M."/>
            <person name="Tokuyasu K."/>
            <person name="Kitaoka M."/>
        </authorList>
    </citation>
    <scope>NUCLEOTIDE SEQUENCE [LARGE SCALE GENOMIC DNA]</scope>
    <source>
        <strain evidence="3 4">BS15</strain>
    </source>
</reference>
<accession>A0AAV5GEN3</accession>
<feature type="compositionally biased region" description="Acidic residues" evidence="1">
    <location>
        <begin position="363"/>
        <end position="377"/>
    </location>
</feature>
<feature type="compositionally biased region" description="Basic residues" evidence="1">
    <location>
        <begin position="383"/>
        <end position="399"/>
    </location>
</feature>
<dbReference type="EMBL" id="BQKY01000007">
    <property type="protein sequence ID" value="GJN90861.1"/>
    <property type="molecule type" value="Genomic_DNA"/>
</dbReference>
<feature type="compositionally biased region" description="Low complexity" evidence="1">
    <location>
        <begin position="136"/>
        <end position="158"/>
    </location>
</feature>
<sequence length="1516" mass="162092">MASMEVEAGDMQSPDLAPTSLAVSESSSPTLPPSRPAPDTTAAASRVKVTRTYGRKKPEVDEAAAGPALDRQATIVIPDSEPGAAPVPPYRASARLTPVSDDEETDRAVSLARTSSPTRRNVHSTDPTSEDDSQEKSPLSRPSKSSPARARRSTSVVDESSDGEGSDGDNDGSGAFAFLKRGGVQDLLADIDRDFDSRADEAPVQPAAGALPHPTSSSLPTLTDTDKTISRLPSSSSQRSPSTTAARRRAIPSSSPARSTASGGVLDEIENLLGDDDLPESEEPVRPSSAFPRARKSRAIADSDEDEDSGPAQPGAQHSYAAPAPSELTAREKVALLAAQKREKADAAARRKREEKAAARVEEEPEEDAIEEDEEDALDRAKGKGKKAGTFKTKTKSLNKKIQDEMNRTTAAYARQQEAHLAPVQKKGKSVMDALKAHTISSAPMPSMDRTASTMGAEPLVITSSDSIQPASSQPQQTPRAAFGLSLKALGKQRESSPIYDIHQTPAPYRPPQRAKPAGYIGKKAAPEPAAADNDDDEDLVSPEEMMRRQNEKRAEETRRRALQERKAAAVRAAQRAAAAAAVVADSDSDLEIEDPNAKKQLHASSRALGKTDTLAVFAQTPARPRNDARRVLQRFAGIDVAHPPSDDVDPSESQLQAAGKEFGRNLDPKYHHVPTPAKKGTASSSTTKARKKAGAAPEAITLESLDHMLLGRAKQQNHAARLKKQTRHRQQQLAAAAAGGVDKPELESVDVKAMLEKKKRDRETQEDEEDAEDGDYQDDDGDEEEYNSAEAGDEGDEDLDMNGSGSDVPVGRAEAEDEDEGEVDSEGELVMPRSSQNSERLAQSQSAALVDAADEEDEEDEMPPPALTRRPASKIRVADADEDAESRNSAEPAPTELVKTPGPAAPPPRMALGGLFGAEAGSGDGGGFSQFFDSQFSQGGGDDQGDGFARPAGNDDLPAATMFAQPLISTAERAADAARLEARGGFNDFEPGTPREAPAPRQYINDKGFLTQTRPANFADSPSDSPAFAYRQSLSTLDSQSQAFFETQFASAETPTQASRDPTKLRRAPALTSFDSLPALAATEVQPEPTEVVSSRSAETPLDETQVVEETLQDAQEDAQDETQDETLPSAAQPTATAPNAFDALRAGAMQQAQPAQPVSRRRQHNAFVDEEAGMDSEEEGYGLGGVSGDEDETGHDAELQELVDNAQVDEELEAEQNRLAEERYREDEEKAEQERLKQAQRIADGKERQKRKGFDLSDDEFDDDYVRHNGPREKKARVESLTIGQLKENEETKAFGDILAESCVASKAGDFSFLETQHESSDEEDEGDDEGESGAFDVFGRAESLAPLPKRSYRDAQQIAIQQQRERDEALALANGVAADEDSGYMRGFSPNRHVGGSGSSVAAFKCNIAVAKSTTIVRTVDDFAELDSQTLVFGKQVSAQVQYRAADRSEESQTAGATALGGRGGAVTSFMGSKNAAKKASTSASSKSKSSTSMALGPKPSKLGGLRRGKFDA</sequence>
<protein>
    <recommendedName>
        <fullName evidence="2">DNA replication checkpoint mediator MRC1 domain-containing protein</fullName>
    </recommendedName>
</protein>
<feature type="compositionally biased region" description="Low complexity" evidence="1">
    <location>
        <begin position="1148"/>
        <end position="1159"/>
    </location>
</feature>
<feature type="region of interest" description="Disordered" evidence="1">
    <location>
        <begin position="192"/>
        <end position="401"/>
    </location>
</feature>
<feature type="compositionally biased region" description="Basic and acidic residues" evidence="1">
    <location>
        <begin position="1217"/>
        <end position="1257"/>
    </location>
</feature>
<feature type="compositionally biased region" description="Basic and acidic residues" evidence="1">
    <location>
        <begin position="192"/>
        <end position="201"/>
    </location>
</feature>
<feature type="compositionally biased region" description="Acidic residues" evidence="1">
    <location>
        <begin position="267"/>
        <end position="282"/>
    </location>
</feature>
<feature type="compositionally biased region" description="Basic residues" evidence="1">
    <location>
        <begin position="721"/>
        <end position="731"/>
    </location>
</feature>
<feature type="compositionally biased region" description="Basic and acidic residues" evidence="1">
    <location>
        <begin position="743"/>
        <end position="764"/>
    </location>
</feature>
<feature type="compositionally biased region" description="Acidic residues" evidence="1">
    <location>
        <begin position="816"/>
        <end position="828"/>
    </location>
</feature>
<feature type="compositionally biased region" description="Polar residues" evidence="1">
    <location>
        <begin position="112"/>
        <end position="127"/>
    </location>
</feature>
<feature type="compositionally biased region" description="Polar residues" evidence="1">
    <location>
        <begin position="1011"/>
        <end position="1025"/>
    </location>
</feature>